<dbReference type="InterPro" id="IPR020846">
    <property type="entry name" value="MFS_dom"/>
</dbReference>
<evidence type="ECO:0000313" key="10">
    <source>
        <dbReference type="Proteomes" id="UP000286268"/>
    </source>
</evidence>
<feature type="transmembrane region" description="Helical" evidence="7">
    <location>
        <begin position="371"/>
        <end position="390"/>
    </location>
</feature>
<feature type="transmembrane region" description="Helical" evidence="7">
    <location>
        <begin position="44"/>
        <end position="68"/>
    </location>
</feature>
<comment type="subcellular location">
    <subcellularLocation>
        <location evidence="1">Cell membrane</location>
        <topology evidence="1">Multi-pass membrane protein</topology>
    </subcellularLocation>
</comment>
<sequence length="396" mass="43371">MKDKVFSRTEVIFLIAIGLVMGFRELSMTMVNPFITIYGKQLQYNTPFLCGLGLGIYGLTNALFQIPYGLISDMLGRKKVILVGLLQLSLGLFIAFLSKNIYVFIFSRALQGSGAVMAIAYSWIGDNIEDKKKDKAMGISGTIVGIGAVAAFVLGPMLYKVISVSKMFLDCSIIIALTIVFIFFFIPENIKANKEEILQSENSINLFKASLVKVLKDITILRLSICGFIINYIMAATFLIVPDILQKLIGVSNMWKVFLPAVLIGIISMQGAIALCDRGMFIKVSMASFLVLLIGTKCISYYSLTAVTLGVILILSGFITLTSLIPSTINKLTDKEYRGTANGLYQTFTFLGFCVGPTLTGFLQGKNLNLYIFYVTIALAIVGATISYTLKNDGDK</sequence>
<dbReference type="AlphaFoldDB" id="A0A3R5QTV7"/>
<keyword evidence="2" id="KW-0813">Transport</keyword>
<gene>
    <name evidence="9" type="ORF">C1I91_13095</name>
</gene>
<dbReference type="PANTHER" id="PTHR43124">
    <property type="entry name" value="PURINE EFFLUX PUMP PBUE"/>
    <property type="match status" value="1"/>
</dbReference>
<feature type="transmembrane region" description="Helical" evidence="7">
    <location>
        <begin position="220"/>
        <end position="245"/>
    </location>
</feature>
<feature type="transmembrane region" description="Helical" evidence="7">
    <location>
        <begin position="310"/>
        <end position="332"/>
    </location>
</feature>
<dbReference type="PANTHER" id="PTHR43124:SF3">
    <property type="entry name" value="CHLORAMPHENICOL EFFLUX PUMP RV0191"/>
    <property type="match status" value="1"/>
</dbReference>
<accession>A0A3R5QTV7</accession>
<evidence type="ECO:0000256" key="6">
    <source>
        <dbReference type="ARBA" id="ARBA00023136"/>
    </source>
</evidence>
<protein>
    <submittedName>
        <fullName evidence="9">MFS transporter</fullName>
    </submittedName>
</protein>
<dbReference type="Pfam" id="PF07690">
    <property type="entry name" value="MFS_1"/>
    <property type="match status" value="1"/>
</dbReference>
<dbReference type="InterPro" id="IPR011701">
    <property type="entry name" value="MFS"/>
</dbReference>
<keyword evidence="4 7" id="KW-0812">Transmembrane</keyword>
<feature type="transmembrane region" description="Helical" evidence="7">
    <location>
        <begin position="136"/>
        <end position="155"/>
    </location>
</feature>
<dbReference type="InterPro" id="IPR036259">
    <property type="entry name" value="MFS_trans_sf"/>
</dbReference>
<evidence type="ECO:0000313" key="9">
    <source>
        <dbReference type="EMBL" id="QAA32497.1"/>
    </source>
</evidence>
<evidence type="ECO:0000256" key="7">
    <source>
        <dbReference type="SAM" id="Phobius"/>
    </source>
</evidence>
<dbReference type="InterPro" id="IPR050189">
    <property type="entry name" value="MFS_Efflux_Transporters"/>
</dbReference>
<keyword evidence="3" id="KW-1003">Cell membrane</keyword>
<evidence type="ECO:0000256" key="3">
    <source>
        <dbReference type="ARBA" id="ARBA00022475"/>
    </source>
</evidence>
<evidence type="ECO:0000256" key="4">
    <source>
        <dbReference type="ARBA" id="ARBA00022692"/>
    </source>
</evidence>
<evidence type="ECO:0000259" key="8">
    <source>
        <dbReference type="PROSITE" id="PS50850"/>
    </source>
</evidence>
<dbReference type="OrthoDB" id="9607at2"/>
<keyword evidence="5 7" id="KW-1133">Transmembrane helix</keyword>
<keyword evidence="10" id="KW-1185">Reference proteome</keyword>
<evidence type="ECO:0000256" key="1">
    <source>
        <dbReference type="ARBA" id="ARBA00004651"/>
    </source>
</evidence>
<dbReference type="RefSeq" id="WP_128213286.1">
    <property type="nucleotide sequence ID" value="NZ_CP025746.1"/>
</dbReference>
<evidence type="ECO:0000256" key="5">
    <source>
        <dbReference type="ARBA" id="ARBA00022989"/>
    </source>
</evidence>
<feature type="transmembrane region" description="Helical" evidence="7">
    <location>
        <begin position="257"/>
        <end position="275"/>
    </location>
</feature>
<dbReference type="GO" id="GO:0005886">
    <property type="term" value="C:plasma membrane"/>
    <property type="evidence" value="ECO:0007669"/>
    <property type="project" value="UniProtKB-SubCell"/>
</dbReference>
<dbReference type="KEGG" id="cmah:C1I91_13095"/>
<evidence type="ECO:0000256" key="2">
    <source>
        <dbReference type="ARBA" id="ARBA00022448"/>
    </source>
</evidence>
<dbReference type="EMBL" id="CP025746">
    <property type="protein sequence ID" value="QAA32497.1"/>
    <property type="molecule type" value="Genomic_DNA"/>
</dbReference>
<feature type="transmembrane region" description="Helical" evidence="7">
    <location>
        <begin position="344"/>
        <end position="365"/>
    </location>
</feature>
<proteinExistence type="predicted"/>
<dbReference type="GO" id="GO:0022857">
    <property type="term" value="F:transmembrane transporter activity"/>
    <property type="evidence" value="ECO:0007669"/>
    <property type="project" value="InterPro"/>
</dbReference>
<feature type="transmembrane region" description="Helical" evidence="7">
    <location>
        <begin position="167"/>
        <end position="186"/>
    </location>
</feature>
<feature type="transmembrane region" description="Helical" evidence="7">
    <location>
        <begin position="12"/>
        <end position="38"/>
    </location>
</feature>
<feature type="transmembrane region" description="Helical" evidence="7">
    <location>
        <begin position="80"/>
        <end position="97"/>
    </location>
</feature>
<reference evidence="9 10" key="1">
    <citation type="submission" date="2018-01" db="EMBL/GenBank/DDBJ databases">
        <title>Genome Sequencing and Assembly of Anaerobacter polyendosporus strain CT4.</title>
        <authorList>
            <person name="Tachaapaikoon C."/>
            <person name="Sutheeworapong S."/>
            <person name="Jenjaroenpun P."/>
            <person name="Wongsurawat T."/>
            <person name="Nookeaw I."/>
            <person name="Cheawchanlertfa P."/>
            <person name="Kosugi A."/>
            <person name="Cheevadhanarak S."/>
            <person name="Ratanakhanokchai K."/>
        </authorList>
    </citation>
    <scope>NUCLEOTIDE SEQUENCE [LARGE SCALE GENOMIC DNA]</scope>
    <source>
        <strain evidence="9 10">CT4</strain>
    </source>
</reference>
<name>A0A3R5QTV7_9CLOT</name>
<dbReference type="PROSITE" id="PS50850">
    <property type="entry name" value="MFS"/>
    <property type="match status" value="1"/>
</dbReference>
<dbReference type="SUPFAM" id="SSF103473">
    <property type="entry name" value="MFS general substrate transporter"/>
    <property type="match status" value="1"/>
</dbReference>
<dbReference type="Proteomes" id="UP000286268">
    <property type="component" value="Chromosome"/>
</dbReference>
<organism evidence="9 10">
    <name type="scientific">Clostridium manihotivorum</name>
    <dbReference type="NCBI Taxonomy" id="2320868"/>
    <lineage>
        <taxon>Bacteria</taxon>
        <taxon>Bacillati</taxon>
        <taxon>Bacillota</taxon>
        <taxon>Clostridia</taxon>
        <taxon>Eubacteriales</taxon>
        <taxon>Clostridiaceae</taxon>
        <taxon>Clostridium</taxon>
    </lineage>
</organism>
<dbReference type="Gene3D" id="1.20.1250.20">
    <property type="entry name" value="MFS general substrate transporter like domains"/>
    <property type="match status" value="1"/>
</dbReference>
<keyword evidence="6 7" id="KW-0472">Membrane</keyword>
<feature type="transmembrane region" description="Helical" evidence="7">
    <location>
        <begin position="103"/>
        <end position="124"/>
    </location>
</feature>
<feature type="domain" description="Major facilitator superfamily (MFS) profile" evidence="8">
    <location>
        <begin position="11"/>
        <end position="395"/>
    </location>
</feature>